<accession>A0ACC0ENK1</accession>
<evidence type="ECO:0000313" key="1">
    <source>
        <dbReference type="EMBL" id="KAI7956795.1"/>
    </source>
</evidence>
<proteinExistence type="predicted"/>
<evidence type="ECO:0000313" key="2">
    <source>
        <dbReference type="Proteomes" id="UP001060170"/>
    </source>
</evidence>
<gene>
    <name evidence="1" type="ORF">MJO28_003890</name>
</gene>
<reference evidence="2" key="1">
    <citation type="journal article" date="2018" name="BMC Genomics">
        <title>Genomic insights into host adaptation between the wheat stripe rust pathogen (Puccinia striiformis f. sp. tritici) and the barley stripe rust pathogen (Puccinia striiformis f. sp. hordei).</title>
        <authorList>
            <person name="Xia C."/>
            <person name="Wang M."/>
            <person name="Yin C."/>
            <person name="Cornejo O.E."/>
            <person name="Hulbert S.H."/>
            <person name="Chen X."/>
        </authorList>
    </citation>
    <scope>NUCLEOTIDE SEQUENCE [LARGE SCALE GENOMIC DNA]</scope>
    <source>
        <strain evidence="2">93-210</strain>
    </source>
</reference>
<sequence length="215" mass="23359">MPSKRTHMQVQNNFTDCDLNPDIEPLSPLPETPIQDENIDAGGNRVLSDGTSRQPPLMVCLATFASNASYLGVTAHWIDNDFSLQSITLAARLLEGSHTGVSLAEHLGKVLDESDICEQIFCITADNASKNRTMGIHLAEMIPFDNKNCLLGCMAHVINLTAQAGIKVFSSTPPPQTELPVDLANILHDQPPDVEVKTIISQINGLTSFLKHSTM</sequence>
<dbReference type="EMBL" id="CM045868">
    <property type="protein sequence ID" value="KAI7956795.1"/>
    <property type="molecule type" value="Genomic_DNA"/>
</dbReference>
<name>A0ACC0ENK1_9BASI</name>
<reference evidence="1 2" key="3">
    <citation type="journal article" date="2022" name="Microbiol. Spectr.">
        <title>Folding features and dynamics of 3D genome architecture in plant fungal pathogens.</title>
        <authorList>
            <person name="Xia C."/>
        </authorList>
    </citation>
    <scope>NUCLEOTIDE SEQUENCE [LARGE SCALE GENOMIC DNA]</scope>
    <source>
        <strain evidence="1 2">93-210</strain>
    </source>
</reference>
<dbReference type="Proteomes" id="UP001060170">
    <property type="component" value="Chromosome 4"/>
</dbReference>
<organism evidence="1 2">
    <name type="scientific">Puccinia striiformis f. sp. tritici</name>
    <dbReference type="NCBI Taxonomy" id="168172"/>
    <lineage>
        <taxon>Eukaryota</taxon>
        <taxon>Fungi</taxon>
        <taxon>Dikarya</taxon>
        <taxon>Basidiomycota</taxon>
        <taxon>Pucciniomycotina</taxon>
        <taxon>Pucciniomycetes</taxon>
        <taxon>Pucciniales</taxon>
        <taxon>Pucciniaceae</taxon>
        <taxon>Puccinia</taxon>
    </lineage>
</organism>
<keyword evidence="2" id="KW-1185">Reference proteome</keyword>
<protein>
    <submittedName>
        <fullName evidence="1">Uncharacterized protein</fullName>
    </submittedName>
</protein>
<comment type="caution">
    <text evidence="1">The sequence shown here is derived from an EMBL/GenBank/DDBJ whole genome shotgun (WGS) entry which is preliminary data.</text>
</comment>
<reference evidence="2" key="2">
    <citation type="journal article" date="2018" name="Mol. Plant Microbe Interact.">
        <title>Genome sequence resources for the wheat stripe rust pathogen (Puccinia striiformis f. sp. tritici) and the barley stripe rust pathogen (Puccinia striiformis f. sp. hordei).</title>
        <authorList>
            <person name="Xia C."/>
            <person name="Wang M."/>
            <person name="Yin C."/>
            <person name="Cornejo O.E."/>
            <person name="Hulbert S.H."/>
            <person name="Chen X."/>
        </authorList>
    </citation>
    <scope>NUCLEOTIDE SEQUENCE [LARGE SCALE GENOMIC DNA]</scope>
    <source>
        <strain evidence="2">93-210</strain>
    </source>
</reference>